<dbReference type="CDD" id="cd06587">
    <property type="entry name" value="VOC"/>
    <property type="match status" value="1"/>
</dbReference>
<organism evidence="2 3">
    <name type="scientific">Clostridium innocuum</name>
    <dbReference type="NCBI Taxonomy" id="1522"/>
    <lineage>
        <taxon>Bacteria</taxon>
        <taxon>Bacillati</taxon>
        <taxon>Bacillota</taxon>
        <taxon>Clostridia</taxon>
        <taxon>Eubacteriales</taxon>
        <taxon>Clostridiaceae</taxon>
        <taxon>Clostridium</taxon>
    </lineage>
</organism>
<reference evidence="2 3" key="1">
    <citation type="submission" date="2014-08" db="EMBL/GenBank/DDBJ databases">
        <title>Clostridium innocuum, an unnegligible vancomycin-resistant pathogen causing extra-intestinal infections.</title>
        <authorList>
            <person name="Feng Y."/>
            <person name="Chiu C.-H."/>
        </authorList>
    </citation>
    <scope>NUCLEOTIDE SEQUENCE [LARGE SCALE GENOMIC DNA]</scope>
    <source>
        <strain evidence="2 3">AN88</strain>
    </source>
</reference>
<dbReference type="AlphaFoldDB" id="A0A099I4Q3"/>
<dbReference type="SUPFAM" id="SSF54593">
    <property type="entry name" value="Glyoxalase/Bleomycin resistance protein/Dihydroxybiphenyl dioxygenase"/>
    <property type="match status" value="1"/>
</dbReference>
<dbReference type="Pfam" id="PF00903">
    <property type="entry name" value="Glyoxalase"/>
    <property type="match status" value="1"/>
</dbReference>
<comment type="caution">
    <text evidence="2">The sequence shown here is derived from an EMBL/GenBank/DDBJ whole genome shotgun (WGS) entry which is preliminary data.</text>
</comment>
<feature type="domain" description="VOC" evidence="1">
    <location>
        <begin position="4"/>
        <end position="119"/>
    </location>
</feature>
<accession>A0A099I4Q3</accession>
<protein>
    <recommendedName>
        <fullName evidence="1">VOC domain-containing protein</fullName>
    </recommendedName>
</protein>
<dbReference type="PROSITE" id="PS51819">
    <property type="entry name" value="VOC"/>
    <property type="match status" value="1"/>
</dbReference>
<proteinExistence type="predicted"/>
<dbReference type="RefSeq" id="WP_044907204.1">
    <property type="nucleotide sequence ID" value="NZ_JQIF01000095.1"/>
</dbReference>
<dbReference type="InterPro" id="IPR037523">
    <property type="entry name" value="VOC_core"/>
</dbReference>
<gene>
    <name evidence="2" type="ORF">CIAN88_18065</name>
</gene>
<evidence type="ECO:0000259" key="1">
    <source>
        <dbReference type="PROSITE" id="PS51819"/>
    </source>
</evidence>
<evidence type="ECO:0000313" key="2">
    <source>
        <dbReference type="EMBL" id="KGJ51838.1"/>
    </source>
</evidence>
<name>A0A099I4Q3_CLOIN</name>
<dbReference type="Proteomes" id="UP000030008">
    <property type="component" value="Unassembled WGS sequence"/>
</dbReference>
<sequence length="120" mass="14112">MITRYYCTNIFSEQAKELIEFYRDILEIPVMKTDMDEFNGVYFGFPESEPTLCIWDGKVFGVQRTGRQSFVFQTDNLDITMECLMKKDVVMGEAVRYDWGTYEVRLQDPDGNEIVIFETV</sequence>
<dbReference type="EMBL" id="JQIF01000095">
    <property type="protein sequence ID" value="KGJ51838.1"/>
    <property type="molecule type" value="Genomic_DNA"/>
</dbReference>
<dbReference type="InterPro" id="IPR004360">
    <property type="entry name" value="Glyas_Fos-R_dOase_dom"/>
</dbReference>
<dbReference type="InterPro" id="IPR029068">
    <property type="entry name" value="Glyas_Bleomycin-R_OHBP_Dase"/>
</dbReference>
<evidence type="ECO:0000313" key="3">
    <source>
        <dbReference type="Proteomes" id="UP000030008"/>
    </source>
</evidence>
<dbReference type="Gene3D" id="3.10.180.10">
    <property type="entry name" value="2,3-Dihydroxybiphenyl 1,2-Dioxygenase, domain 1"/>
    <property type="match status" value="1"/>
</dbReference>